<dbReference type="EMBL" id="JAUSQX010000001">
    <property type="protein sequence ID" value="MDP9805539.1"/>
    <property type="molecule type" value="Genomic_DNA"/>
</dbReference>
<evidence type="ECO:0000313" key="2">
    <source>
        <dbReference type="EMBL" id="MDP9805539.1"/>
    </source>
</evidence>
<name>A0ABT9NDS7_9ACTO</name>
<keyword evidence="3" id="KW-1185">Reference proteome</keyword>
<dbReference type="Pfam" id="PF01161">
    <property type="entry name" value="PBP"/>
    <property type="match status" value="1"/>
</dbReference>
<dbReference type="InterPro" id="IPR008914">
    <property type="entry name" value="PEBP"/>
</dbReference>
<dbReference type="GO" id="GO:0004860">
    <property type="term" value="F:protein kinase inhibitor activity"/>
    <property type="evidence" value="ECO:0007669"/>
    <property type="project" value="UniProtKB-KW"/>
</dbReference>
<dbReference type="InterPro" id="IPR036610">
    <property type="entry name" value="PEBP-like_sf"/>
</dbReference>
<organism evidence="2 3">
    <name type="scientific">Trueperella bonasi</name>
    <dbReference type="NCBI Taxonomy" id="312286"/>
    <lineage>
        <taxon>Bacteria</taxon>
        <taxon>Bacillati</taxon>
        <taxon>Actinomycetota</taxon>
        <taxon>Actinomycetes</taxon>
        <taxon>Actinomycetales</taxon>
        <taxon>Actinomycetaceae</taxon>
        <taxon>Trueperella</taxon>
    </lineage>
</organism>
<dbReference type="Gene3D" id="3.90.280.10">
    <property type="entry name" value="PEBP-like"/>
    <property type="match status" value="1"/>
</dbReference>
<comment type="similarity">
    <text evidence="1">Belongs to the UPF0098 family.</text>
</comment>
<gene>
    <name evidence="2" type="ORF">J2S70_000121</name>
</gene>
<keyword evidence="2" id="KW-0649">Protein kinase inhibitor</keyword>
<sequence>MPDKHLGFKDNVSPALEWSGFPEETQSFVVTCFDPDAPTPSGYWHWTVVDLDAGTTSLEEGAGKSDLFLPGAAAHVRNDANEVSYYGAAPPEGDHPHRYIFVVHALDVPSLDLDVENTTPTAAAFNTVFHTLARATLTVTYQR</sequence>
<comment type="caution">
    <text evidence="2">The sequence shown here is derived from an EMBL/GenBank/DDBJ whole genome shotgun (WGS) entry which is preliminary data.</text>
</comment>
<dbReference type="Proteomes" id="UP001243212">
    <property type="component" value="Unassembled WGS sequence"/>
</dbReference>
<protein>
    <submittedName>
        <fullName evidence="2">Raf kinase inhibitor-like YbhB/YbcL family protein</fullName>
    </submittedName>
</protein>
<dbReference type="RefSeq" id="WP_307681817.1">
    <property type="nucleotide sequence ID" value="NZ_JAUSQX010000001.1"/>
</dbReference>
<evidence type="ECO:0000313" key="3">
    <source>
        <dbReference type="Proteomes" id="UP001243212"/>
    </source>
</evidence>
<evidence type="ECO:0000256" key="1">
    <source>
        <dbReference type="ARBA" id="ARBA00007120"/>
    </source>
</evidence>
<dbReference type="NCBIfam" id="TIGR00481">
    <property type="entry name" value="YbhB/YbcL family Raf kinase inhibitor-like protein"/>
    <property type="match status" value="1"/>
</dbReference>
<dbReference type="CDD" id="cd00865">
    <property type="entry name" value="PEBP_bact_arch"/>
    <property type="match status" value="1"/>
</dbReference>
<proteinExistence type="inferred from homology"/>
<reference evidence="2 3" key="1">
    <citation type="submission" date="2023-07" db="EMBL/GenBank/DDBJ databases">
        <title>Sequencing the genomes of 1000 actinobacteria strains.</title>
        <authorList>
            <person name="Klenk H.-P."/>
        </authorList>
    </citation>
    <scope>NUCLEOTIDE SEQUENCE [LARGE SCALE GENOMIC DNA]</scope>
    <source>
        <strain evidence="2 3">DSM 17163</strain>
    </source>
</reference>
<dbReference type="PANTHER" id="PTHR30289:SF1">
    <property type="entry name" value="PEBP (PHOSPHATIDYLETHANOLAMINE-BINDING PROTEIN) FAMILY PROTEIN"/>
    <property type="match status" value="1"/>
</dbReference>
<accession>A0ABT9NDS7</accession>
<dbReference type="SUPFAM" id="SSF49777">
    <property type="entry name" value="PEBP-like"/>
    <property type="match status" value="1"/>
</dbReference>
<dbReference type="PANTHER" id="PTHR30289">
    <property type="entry name" value="UNCHARACTERIZED PROTEIN YBCL-RELATED"/>
    <property type="match status" value="1"/>
</dbReference>
<dbReference type="InterPro" id="IPR005247">
    <property type="entry name" value="YbhB_YbcL/LppC-like"/>
</dbReference>